<feature type="compositionally biased region" description="Low complexity" evidence="5">
    <location>
        <begin position="869"/>
        <end position="883"/>
    </location>
</feature>
<feature type="compositionally biased region" description="Basic and acidic residues" evidence="5">
    <location>
        <begin position="1424"/>
        <end position="1439"/>
    </location>
</feature>
<dbReference type="InterPro" id="IPR013103">
    <property type="entry name" value="RVT_2"/>
</dbReference>
<evidence type="ECO:0000259" key="6">
    <source>
        <dbReference type="PROSITE" id="PS50994"/>
    </source>
</evidence>
<evidence type="ECO:0000256" key="1">
    <source>
        <dbReference type="ARBA" id="ARBA00022670"/>
    </source>
</evidence>
<keyword evidence="4" id="KW-0378">Hydrolase</keyword>
<feature type="compositionally biased region" description="Polar residues" evidence="5">
    <location>
        <begin position="1586"/>
        <end position="1601"/>
    </location>
</feature>
<dbReference type="GO" id="GO:0046872">
    <property type="term" value="F:metal ion binding"/>
    <property type="evidence" value="ECO:0007669"/>
    <property type="project" value="UniProtKB-KW"/>
</dbReference>
<dbReference type="GO" id="GO:0004190">
    <property type="term" value="F:aspartic-type endopeptidase activity"/>
    <property type="evidence" value="ECO:0007669"/>
    <property type="project" value="UniProtKB-KW"/>
</dbReference>
<dbReference type="InterPro" id="IPR025724">
    <property type="entry name" value="GAG-pre-integrase_dom"/>
</dbReference>
<dbReference type="PROSITE" id="PS50994">
    <property type="entry name" value="INTEGRASE"/>
    <property type="match status" value="2"/>
</dbReference>
<proteinExistence type="predicted"/>
<feature type="region of interest" description="Disordered" evidence="5">
    <location>
        <begin position="374"/>
        <end position="399"/>
    </location>
</feature>
<dbReference type="Pfam" id="PF00665">
    <property type="entry name" value="rve"/>
    <property type="match status" value="1"/>
</dbReference>
<dbReference type="InterPro" id="IPR043502">
    <property type="entry name" value="DNA/RNA_pol_sf"/>
</dbReference>
<dbReference type="InterPro" id="IPR054722">
    <property type="entry name" value="PolX-like_BBD"/>
</dbReference>
<feature type="compositionally biased region" description="Basic and acidic residues" evidence="5">
    <location>
        <begin position="775"/>
        <end position="787"/>
    </location>
</feature>
<evidence type="ECO:0000256" key="5">
    <source>
        <dbReference type="SAM" id="MobiDB-lite"/>
    </source>
</evidence>
<keyword evidence="2" id="KW-0479">Metal-binding</keyword>
<feature type="non-terminal residue" evidence="7">
    <location>
        <position position="1"/>
    </location>
</feature>
<dbReference type="SUPFAM" id="SSF53098">
    <property type="entry name" value="Ribonuclease H-like"/>
    <property type="match status" value="2"/>
</dbReference>
<evidence type="ECO:0000256" key="2">
    <source>
        <dbReference type="ARBA" id="ARBA00022723"/>
    </source>
</evidence>
<feature type="compositionally biased region" description="Basic and acidic residues" evidence="5">
    <location>
        <begin position="99"/>
        <end position="117"/>
    </location>
</feature>
<keyword evidence="1" id="KW-0645">Protease</keyword>
<comment type="caution">
    <text evidence="7">The sequence shown here is derived from an EMBL/GenBank/DDBJ whole genome shotgun (WGS) entry which is preliminary data.</text>
</comment>
<protein>
    <submittedName>
        <fullName evidence="7">Putative ribonuclease H-like domain-containing protein</fullName>
    </submittedName>
</protein>
<accession>A0A699I1R6</accession>
<dbReference type="Pfam" id="PF22936">
    <property type="entry name" value="Pol_BBD"/>
    <property type="match status" value="2"/>
</dbReference>
<evidence type="ECO:0000256" key="3">
    <source>
        <dbReference type="ARBA" id="ARBA00022750"/>
    </source>
</evidence>
<dbReference type="InterPro" id="IPR001584">
    <property type="entry name" value="Integrase_cat-core"/>
</dbReference>
<sequence length="1843" mass="203938">LEDKSLDDLFNSLKIYESEVKHSSSIGTDSHNLAFISSTSTDSTTDSVSAAVNVSAVGAKLTASTLPNVDSLSNAIDVDDLEEIDLKWQMAMLTMRARRECRSPKDSRRTAVAEPQRRNVPVETSTSNALVSQCDGTGTYDWSYQAKEEPTNFSLMAFTSSSSNSSSDNEVSFCSKACSKSYSQLQTQYDTLTENFLIGTFMPPKPGLVFHTPYSDENEHLAFNVQLSLTKPEQDLSSRPSEPIIKDWVFDSKEDDMPQVSKEAHIPVAPSVPLRSNLHSKGSRRTKKACFICKSVDHLIKDCDFHARKLAHRTYASRDIHKQYAPMNHSKFPLHKVPATAPPKSQSVLTTAAKTVSAVKPIFSMTRPKLASYAVSKSKSPLRRHLPRRPSSNSSNYPPRVTAAKAFAVSAAKDKKGTWVWRPKCLILDHDLRTTSASMTLKQFDYNDALGRSKHMTRNISYLSDFEELNGGFVAFGGNPKGSKITGKGKIKTGKLNFDDVYFVRELKFNLFNVSQMCDKKNSVLFTDTECLVLSSDFKLPDGSQLLLRVPRENNMYNVNLRNIVLFRDLTCLFAKATLDESNLCHRRLGHVNFKTINKLVTGNIVKGLPTKVFTNDNSCVACKKGKQHRASCKFKTISSIDQPLFMLHMDLFGPTFVKSLSKKSYCLVITNDYSRFSWVFFLASKDETTPVLKTFIIGLKNLLGLKVKVIRCDNGTEFKNSDLNQFCGLKENQTNSNAGFQDIEKAGEEGTQTYVLFPVLSDGFTNSQNNNKDALVDGKEHDDDIQKSVSSNIHSSSSGAQTRKQSDKIENKDKGKSPVVTITGFKDLNAEFEECNSNSSNGVNAASSLVSTAGHNFINITNDFSAAGPSNAAASPTAANSSDMPNLEDLTHSNDADDVGAEADINNLESIISVSPIPTTRIHKDHPTSQIIGDMSSNTQTKSMARTVRDQGGISQMFNEDFHTCMFACFLSKEEPKQVHQALKDPISAARVNIANPSAVSAARVKAARLSAVRAARINVVKSSAVTVVQHNHTKKGNPQQALKDKGVIDSGCSRHMTGNISYLSDFEELNGGYVAFGGNPKGGKITGKGKIKTGKLDFDDVYYVKELKFNLLSVSQMCDKKNNVLFTDTECLVLSSDFTLPGESQVLLRVPRENNMYNVNLKNIIPSGDLTCLFAKATLDESNLWHRRLGYVNFKTLNKLVKGNLVRGLPTKVFTNDLTCVACKKGKQHRASCLENLLSLKVKIIRCDNETEFKNANLNQFCRLKGIKREFSVFRTPQQNGIAERKNMTLIEAARTLLADSLLPIPFWDEAVNTAWKVDEGFLVGYSVCSKAFRVFNSRTRIVQETLHVNFMVNKPNVAGSGPAWLFDIDSLSQTMNYHPVLAENQSNPTTGFQDTEKAGEEGTHTYVLFSVLSNGSTNPKNNKDAHTGGNEHNDDIQKSVSLSYGDQAREQGDKAMNKDKGKSPVVTITGFRDLNKEFAECINNSSNVVSAAGPLVSAAGLGFTNSTNDFTTAGPLVSAAKQNFTNSTNDFSVAGPSNAVMPNLEDLSHNADDVGAEADKNNMESVISVSPVPTSRIHKDHPTSQIIGDLSSTTQTRSMARGVRDQGGISQMFNEDFHTIWILVDLPYGKRAIGTKWVYRNKKDERGIVIRNKARLVTQGHTQEEGIDYEEVFAPIARIEAIRLFLAYASFMGFPVYQIDVKSAFFYGTIKEEVYVYQPPGFEDPEHLDKVYQVVKALYGLHQAPRAWYETLATYLLENGFQRGTIDQTFFTKKQQKDILLVKQKKDGIFINQDKYVAEILRKFGLSEGKLASTPIDAEKPLLKDSDGEDVDVHTYRSMI</sequence>
<keyword evidence="3" id="KW-0064">Aspartyl protease</keyword>
<dbReference type="InterPro" id="IPR039537">
    <property type="entry name" value="Retrotran_Ty1/copia-like"/>
</dbReference>
<dbReference type="PANTHER" id="PTHR42648">
    <property type="entry name" value="TRANSPOSASE, PUTATIVE-RELATED"/>
    <property type="match status" value="1"/>
</dbReference>
<reference evidence="7" key="1">
    <citation type="journal article" date="2019" name="Sci. Rep.">
        <title>Draft genome of Tanacetum cinerariifolium, the natural source of mosquito coil.</title>
        <authorList>
            <person name="Yamashiro T."/>
            <person name="Shiraishi A."/>
            <person name="Satake H."/>
            <person name="Nakayama K."/>
        </authorList>
    </citation>
    <scope>NUCLEOTIDE SEQUENCE</scope>
</reference>
<dbReference type="Gene3D" id="3.30.420.10">
    <property type="entry name" value="Ribonuclease H-like superfamily/Ribonuclease H"/>
    <property type="match status" value="2"/>
</dbReference>
<organism evidence="7">
    <name type="scientific">Tanacetum cinerariifolium</name>
    <name type="common">Dalmatian daisy</name>
    <name type="synonym">Chrysanthemum cinerariifolium</name>
    <dbReference type="NCBI Taxonomy" id="118510"/>
    <lineage>
        <taxon>Eukaryota</taxon>
        <taxon>Viridiplantae</taxon>
        <taxon>Streptophyta</taxon>
        <taxon>Embryophyta</taxon>
        <taxon>Tracheophyta</taxon>
        <taxon>Spermatophyta</taxon>
        <taxon>Magnoliopsida</taxon>
        <taxon>eudicotyledons</taxon>
        <taxon>Gunneridae</taxon>
        <taxon>Pentapetalae</taxon>
        <taxon>asterids</taxon>
        <taxon>campanulids</taxon>
        <taxon>Asterales</taxon>
        <taxon>Asteraceae</taxon>
        <taxon>Asteroideae</taxon>
        <taxon>Anthemideae</taxon>
        <taxon>Anthemidinae</taxon>
        <taxon>Tanacetum</taxon>
    </lineage>
</organism>
<dbReference type="Pfam" id="PF07727">
    <property type="entry name" value="RVT_2"/>
    <property type="match status" value="1"/>
</dbReference>
<dbReference type="GO" id="GO:0006508">
    <property type="term" value="P:proteolysis"/>
    <property type="evidence" value="ECO:0007669"/>
    <property type="project" value="UniProtKB-KW"/>
</dbReference>
<dbReference type="InterPro" id="IPR036397">
    <property type="entry name" value="RNaseH_sf"/>
</dbReference>
<feature type="region of interest" description="Disordered" evidence="5">
    <location>
        <begin position="1574"/>
        <end position="1601"/>
    </location>
</feature>
<feature type="domain" description="Integrase catalytic" evidence="6">
    <location>
        <begin position="1149"/>
        <end position="1373"/>
    </location>
</feature>
<gene>
    <name evidence="7" type="ORF">Tci_475697</name>
</gene>
<feature type="region of interest" description="Disordered" evidence="5">
    <location>
        <begin position="769"/>
        <end position="817"/>
    </location>
</feature>
<dbReference type="InterPro" id="IPR012337">
    <property type="entry name" value="RNaseH-like_sf"/>
</dbReference>
<feature type="domain" description="Integrase catalytic" evidence="6">
    <location>
        <begin position="640"/>
        <end position="728"/>
    </location>
</feature>
<feature type="region of interest" description="Disordered" evidence="5">
    <location>
        <begin position="869"/>
        <end position="899"/>
    </location>
</feature>
<dbReference type="GO" id="GO:0003676">
    <property type="term" value="F:nucleic acid binding"/>
    <property type="evidence" value="ECO:0007669"/>
    <property type="project" value="InterPro"/>
</dbReference>
<evidence type="ECO:0000313" key="7">
    <source>
        <dbReference type="EMBL" id="GEZ03724.1"/>
    </source>
</evidence>
<dbReference type="GO" id="GO:0015074">
    <property type="term" value="P:DNA integration"/>
    <property type="evidence" value="ECO:0007669"/>
    <property type="project" value="InterPro"/>
</dbReference>
<dbReference type="SUPFAM" id="SSF56672">
    <property type="entry name" value="DNA/RNA polymerases"/>
    <property type="match status" value="1"/>
</dbReference>
<name>A0A699I1R6_TANCI</name>
<feature type="compositionally biased region" description="Basic and acidic residues" evidence="5">
    <location>
        <begin position="805"/>
        <end position="817"/>
    </location>
</feature>
<feature type="non-terminal residue" evidence="7">
    <location>
        <position position="1843"/>
    </location>
</feature>
<feature type="compositionally biased region" description="Low complexity" evidence="5">
    <location>
        <begin position="789"/>
        <end position="799"/>
    </location>
</feature>
<feature type="region of interest" description="Disordered" evidence="5">
    <location>
        <begin position="1416"/>
        <end position="1439"/>
    </location>
</feature>
<feature type="region of interest" description="Disordered" evidence="5">
    <location>
        <begin position="99"/>
        <end position="128"/>
    </location>
</feature>
<dbReference type="Pfam" id="PF13976">
    <property type="entry name" value="gag_pre-integrs"/>
    <property type="match status" value="2"/>
</dbReference>
<dbReference type="EMBL" id="BKCJ010234380">
    <property type="protein sequence ID" value="GEZ03724.1"/>
    <property type="molecule type" value="Genomic_DNA"/>
</dbReference>
<evidence type="ECO:0000256" key="4">
    <source>
        <dbReference type="ARBA" id="ARBA00022801"/>
    </source>
</evidence>
<feature type="compositionally biased region" description="Low complexity" evidence="5">
    <location>
        <begin position="389"/>
        <end position="399"/>
    </location>
</feature>
<dbReference type="PANTHER" id="PTHR42648:SF32">
    <property type="entry name" value="RIBONUCLEASE H-LIKE DOMAIN, GAG-PRE-INTEGRASE DOMAIN PROTEIN-RELATED"/>
    <property type="match status" value="1"/>
</dbReference>